<dbReference type="PROSITE" id="PS50234">
    <property type="entry name" value="VWFA"/>
    <property type="match status" value="1"/>
</dbReference>
<protein>
    <recommendedName>
        <fullName evidence="1">VWFA domain-containing protein</fullName>
    </recommendedName>
</protein>
<dbReference type="EMBL" id="BLPG01000001">
    <property type="protein sequence ID" value="GFJ88449.1"/>
    <property type="molecule type" value="Genomic_DNA"/>
</dbReference>
<dbReference type="SUPFAM" id="SSF53300">
    <property type="entry name" value="vWA-like"/>
    <property type="match status" value="1"/>
</dbReference>
<dbReference type="RefSeq" id="WP_173075784.1">
    <property type="nucleotide sequence ID" value="NZ_BAABJB010000015.1"/>
</dbReference>
<keyword evidence="3" id="KW-1185">Reference proteome</keyword>
<dbReference type="AlphaFoldDB" id="A0A6V8L1E2"/>
<comment type="caution">
    <text evidence="2">The sequence shown here is derived from an EMBL/GenBank/DDBJ whole genome shotgun (WGS) entry which is preliminary data.</text>
</comment>
<accession>A0A6V8L1E2</accession>
<proteinExistence type="predicted"/>
<organism evidence="2 3">
    <name type="scientific">Phytohabitans rumicis</name>
    <dbReference type="NCBI Taxonomy" id="1076125"/>
    <lineage>
        <taxon>Bacteria</taxon>
        <taxon>Bacillati</taxon>
        <taxon>Actinomycetota</taxon>
        <taxon>Actinomycetes</taxon>
        <taxon>Micromonosporales</taxon>
        <taxon>Micromonosporaceae</taxon>
    </lineage>
</organism>
<evidence type="ECO:0000313" key="2">
    <source>
        <dbReference type="EMBL" id="GFJ88449.1"/>
    </source>
</evidence>
<reference evidence="2 3" key="1">
    <citation type="submission" date="2020-03" db="EMBL/GenBank/DDBJ databases">
        <title>Whole genome shotgun sequence of Phytohabitans rumicis NBRC 108638.</title>
        <authorList>
            <person name="Komaki H."/>
            <person name="Tamura T."/>
        </authorList>
    </citation>
    <scope>NUCLEOTIDE SEQUENCE [LARGE SCALE GENOMIC DNA]</scope>
    <source>
        <strain evidence="2 3">NBRC 108638</strain>
    </source>
</reference>
<gene>
    <name evidence="2" type="ORF">Prum_020910</name>
</gene>
<evidence type="ECO:0000313" key="3">
    <source>
        <dbReference type="Proteomes" id="UP000482960"/>
    </source>
</evidence>
<dbReference type="InterPro" id="IPR036465">
    <property type="entry name" value="vWFA_dom_sf"/>
</dbReference>
<dbReference type="Proteomes" id="UP000482960">
    <property type="component" value="Unassembled WGS sequence"/>
</dbReference>
<dbReference type="CDD" id="cd00198">
    <property type="entry name" value="vWFA"/>
    <property type="match status" value="1"/>
</dbReference>
<evidence type="ECO:0000259" key="1">
    <source>
        <dbReference type="PROSITE" id="PS50234"/>
    </source>
</evidence>
<name>A0A6V8L1E2_9ACTN</name>
<sequence length="263" mass="28058">MSVDRKKPGCFVFLLDQSASMQEPMAGAATMTKAHALAGSINELLESIVMRSVKARNEPPRHYFDVGLIGYGTGARTLFSGALAGRMLASVAEIATNKLRVDRDGGRPRPIWFEPVADGLTHMCAALDLAANIVEGWVASHPDSDPPVVINITDGYATDGDPELAARRLVSLGTGQGATRLFNIALGAHLATAVTFPADDRAVTDERAKALFRMSSPLPPLMREYAVELGVDVHKDARGLVLNADMKAVVQAIDIGTRVDVRA</sequence>
<reference evidence="2 3" key="2">
    <citation type="submission" date="2020-03" db="EMBL/GenBank/DDBJ databases">
        <authorList>
            <person name="Ichikawa N."/>
            <person name="Kimura A."/>
            <person name="Kitahashi Y."/>
            <person name="Uohara A."/>
        </authorList>
    </citation>
    <scope>NUCLEOTIDE SEQUENCE [LARGE SCALE GENOMIC DNA]</scope>
    <source>
        <strain evidence="2 3">NBRC 108638</strain>
    </source>
</reference>
<dbReference type="Gene3D" id="3.40.50.410">
    <property type="entry name" value="von Willebrand factor, type A domain"/>
    <property type="match status" value="1"/>
</dbReference>
<dbReference type="InterPro" id="IPR002035">
    <property type="entry name" value="VWF_A"/>
</dbReference>
<feature type="domain" description="VWFA" evidence="1">
    <location>
        <begin position="10"/>
        <end position="187"/>
    </location>
</feature>